<reference evidence="3 4" key="1">
    <citation type="submission" date="2015-09" db="EMBL/GenBank/DDBJ databases">
        <authorList>
            <person name="Jackson K.R."/>
            <person name="Lunt B.L."/>
            <person name="Fisher J.N.B."/>
            <person name="Gardner A.V."/>
            <person name="Bailey M.E."/>
            <person name="Deus L.M."/>
            <person name="Earl A.S."/>
            <person name="Gibby P.D."/>
            <person name="Hartmann K.A."/>
            <person name="Liu J.E."/>
            <person name="Manci A.M."/>
            <person name="Nielsen D.A."/>
            <person name="Solomon M.B."/>
            <person name="Breakwell D.P."/>
            <person name="Burnett S.H."/>
            <person name="Grose J.H."/>
        </authorList>
    </citation>
    <scope>NUCLEOTIDE SEQUENCE [LARGE SCALE GENOMIC DNA]</scope>
    <source>
        <strain evidence="3 4">16</strain>
    </source>
</reference>
<gene>
    <name evidence="3" type="ORF">ABB55_27720</name>
</gene>
<evidence type="ECO:0000259" key="2">
    <source>
        <dbReference type="Pfam" id="PF01807"/>
    </source>
</evidence>
<dbReference type="Proteomes" id="UP000048984">
    <property type="component" value="Unassembled WGS sequence"/>
</dbReference>
<evidence type="ECO:0000313" key="3">
    <source>
        <dbReference type="EMBL" id="KPL55555.1"/>
    </source>
</evidence>
<dbReference type="SUPFAM" id="SSF57783">
    <property type="entry name" value="Zinc beta-ribbon"/>
    <property type="match status" value="1"/>
</dbReference>
<feature type="domain" description="Zinc finger CHC2-type" evidence="2">
    <location>
        <begin position="6"/>
        <end position="86"/>
    </location>
</feature>
<name>A0A0P6VS43_9HYPH</name>
<dbReference type="InterPro" id="IPR036977">
    <property type="entry name" value="DNA_primase_Znf_CHC2"/>
</dbReference>
<feature type="region of interest" description="Disordered" evidence="1">
    <location>
        <begin position="383"/>
        <end position="406"/>
    </location>
</feature>
<dbReference type="STRING" id="665126.ABB55_27720"/>
<dbReference type="Gene3D" id="3.90.580.10">
    <property type="entry name" value="Zinc finger, CHC2-type domain"/>
    <property type="match status" value="1"/>
</dbReference>
<comment type="caution">
    <text evidence="3">The sequence shown here is derived from an EMBL/GenBank/DDBJ whole genome shotgun (WGS) entry which is preliminary data.</text>
</comment>
<evidence type="ECO:0000313" key="4">
    <source>
        <dbReference type="Proteomes" id="UP000048984"/>
    </source>
</evidence>
<dbReference type="RefSeq" id="WP_054361723.1">
    <property type="nucleotide sequence ID" value="NZ_LJYW01000001.1"/>
</dbReference>
<dbReference type="GO" id="GO:0006260">
    <property type="term" value="P:DNA replication"/>
    <property type="evidence" value="ECO:0007669"/>
    <property type="project" value="InterPro"/>
</dbReference>
<dbReference type="GO" id="GO:0008270">
    <property type="term" value="F:zinc ion binding"/>
    <property type="evidence" value="ECO:0007669"/>
    <property type="project" value="InterPro"/>
</dbReference>
<organism evidence="3 4">
    <name type="scientific">Prosthecodimorpha hirschii</name>
    <dbReference type="NCBI Taxonomy" id="665126"/>
    <lineage>
        <taxon>Bacteria</taxon>
        <taxon>Pseudomonadati</taxon>
        <taxon>Pseudomonadota</taxon>
        <taxon>Alphaproteobacteria</taxon>
        <taxon>Hyphomicrobiales</taxon>
        <taxon>Ancalomicrobiaceae</taxon>
        <taxon>Prosthecodimorpha</taxon>
    </lineage>
</organism>
<dbReference type="Pfam" id="PF01807">
    <property type="entry name" value="Zn_ribbon_DnaG"/>
    <property type="match status" value="1"/>
</dbReference>
<keyword evidence="4" id="KW-1185">Reference proteome</keyword>
<accession>A0A0P6VS43</accession>
<dbReference type="AlphaFoldDB" id="A0A0P6VS43"/>
<proteinExistence type="predicted"/>
<dbReference type="InterPro" id="IPR002694">
    <property type="entry name" value="Znf_CHC2"/>
</dbReference>
<sequence length="406" mass="43051">MRYSDAALERLRADNPVDDVVGRLGGSLRRSGRDLVGACPICGGGKRATRFAVKPDGQWVCAVCPDGGDVIGLVSKVLGLDFPAACGWLGGQPDAATDARAAAVLAARAAERQAAAAERAAEAEAFRERERRRLWKVYCGAAPGVGSPVEALFAARGHAVDTVRLARLRYLAEAPYFLGEEGDPESPKPGAVKPRVIHVGPAAIAPILRPDGRFGGLHYTWFDLDRAPKCKAAIHDPETGEMLVDKKVRGSKQGGYIELVRVPAPRAMVAGEGLMTVSAVRTAYLRAGRPLAGVAFRVGVDLGNLAGKAAATIAHPSEKTPTGRARRVPGPEPDFDSPAMPVPDSVTDLRLLGDGDSDPFLTRAAMARCEARHRRPGRRVVTVWPPDVRDGGRDGGRDFDDMVRGG</sequence>
<dbReference type="GO" id="GO:0003899">
    <property type="term" value="F:DNA-directed RNA polymerase activity"/>
    <property type="evidence" value="ECO:0007669"/>
    <property type="project" value="InterPro"/>
</dbReference>
<dbReference type="GO" id="GO:0003677">
    <property type="term" value="F:DNA binding"/>
    <property type="evidence" value="ECO:0007669"/>
    <property type="project" value="InterPro"/>
</dbReference>
<dbReference type="EMBL" id="LJYW01000001">
    <property type="protein sequence ID" value="KPL55555.1"/>
    <property type="molecule type" value="Genomic_DNA"/>
</dbReference>
<evidence type="ECO:0000256" key="1">
    <source>
        <dbReference type="SAM" id="MobiDB-lite"/>
    </source>
</evidence>
<reference evidence="3 4" key="2">
    <citation type="submission" date="2015-10" db="EMBL/GenBank/DDBJ databases">
        <title>Draft Genome Sequence of Prosthecomicrobium hirschii ATCC 27832.</title>
        <authorList>
            <person name="Daniel J."/>
            <person name="Givan S.A."/>
            <person name="Brun Y.V."/>
            <person name="Brown P.J."/>
        </authorList>
    </citation>
    <scope>NUCLEOTIDE SEQUENCE [LARGE SCALE GENOMIC DNA]</scope>
    <source>
        <strain evidence="3 4">16</strain>
    </source>
</reference>
<feature type="region of interest" description="Disordered" evidence="1">
    <location>
        <begin position="315"/>
        <end position="342"/>
    </location>
</feature>
<protein>
    <recommendedName>
        <fullName evidence="2">Zinc finger CHC2-type domain-containing protein</fullName>
    </recommendedName>
</protein>
<feature type="compositionally biased region" description="Basic and acidic residues" evidence="1">
    <location>
        <begin position="387"/>
        <end position="406"/>
    </location>
</feature>